<evidence type="ECO:0000313" key="6">
    <source>
        <dbReference type="Proteomes" id="UP000265618"/>
    </source>
</evidence>
<dbReference type="PANTHER" id="PTHR11097:SF14">
    <property type="entry name" value="EXOSOME COMPLEX COMPONENT RRP45"/>
    <property type="match status" value="1"/>
</dbReference>
<dbReference type="InterPro" id="IPR036345">
    <property type="entry name" value="ExoRNase_PH_dom2_sf"/>
</dbReference>
<comment type="subcellular location">
    <subcellularLocation>
        <location evidence="2">Cytoplasm</location>
    </subcellularLocation>
    <subcellularLocation>
        <location evidence="1">Nucleus</location>
    </subcellularLocation>
</comment>
<dbReference type="GO" id="GO:0034473">
    <property type="term" value="P:U1 snRNA 3'-end processing"/>
    <property type="evidence" value="ECO:0007669"/>
    <property type="project" value="TreeGrafter"/>
</dbReference>
<evidence type="ECO:0000256" key="1">
    <source>
        <dbReference type="ARBA" id="ARBA00004123"/>
    </source>
</evidence>
<comment type="caution">
    <text evidence="5">The sequence shown here is derived from an EMBL/GenBank/DDBJ whole genome shotgun (WGS) entry which is preliminary data.</text>
</comment>
<dbReference type="InterPro" id="IPR020568">
    <property type="entry name" value="Ribosomal_Su5_D2-typ_SF"/>
</dbReference>
<dbReference type="GO" id="GO:0000176">
    <property type="term" value="C:nuclear exosome (RNase complex)"/>
    <property type="evidence" value="ECO:0007669"/>
    <property type="project" value="TreeGrafter"/>
</dbReference>
<dbReference type="InterPro" id="IPR050590">
    <property type="entry name" value="Exosome_comp_Rrp42_subfam"/>
</dbReference>
<dbReference type="Gene3D" id="3.30.230.70">
    <property type="entry name" value="GHMP Kinase, N-terminal domain"/>
    <property type="match status" value="1"/>
</dbReference>
<protein>
    <submittedName>
        <fullName evidence="5">Uncharacterized protein</fullName>
    </submittedName>
</protein>
<evidence type="ECO:0000256" key="2">
    <source>
        <dbReference type="ARBA" id="ARBA00004496"/>
    </source>
</evidence>
<dbReference type="Proteomes" id="UP000265618">
    <property type="component" value="Unassembled WGS sequence"/>
</dbReference>
<dbReference type="SUPFAM" id="SSF55666">
    <property type="entry name" value="Ribonuclease PH domain 2-like"/>
    <property type="match status" value="1"/>
</dbReference>
<accession>A0A9K3GKG3</accession>
<organism evidence="5 6">
    <name type="scientific">Kipferlia bialata</name>
    <dbReference type="NCBI Taxonomy" id="797122"/>
    <lineage>
        <taxon>Eukaryota</taxon>
        <taxon>Metamonada</taxon>
        <taxon>Carpediemonas-like organisms</taxon>
        <taxon>Kipferlia</taxon>
    </lineage>
</organism>
<dbReference type="GO" id="GO:0071038">
    <property type="term" value="P:TRAMP-dependent tRNA surveillance pathway"/>
    <property type="evidence" value="ECO:0007669"/>
    <property type="project" value="TreeGrafter"/>
</dbReference>
<dbReference type="GO" id="GO:0071035">
    <property type="term" value="P:nuclear polyadenylation-dependent rRNA catabolic process"/>
    <property type="evidence" value="ECO:0007669"/>
    <property type="project" value="TreeGrafter"/>
</dbReference>
<dbReference type="PANTHER" id="PTHR11097">
    <property type="entry name" value="EXOSOME COMPLEX EXONUCLEASE RIBOSOMAL RNA PROCESSING PROTEIN"/>
    <property type="match status" value="1"/>
</dbReference>
<proteinExistence type="inferred from homology"/>
<reference evidence="5 6" key="1">
    <citation type="journal article" date="2018" name="PLoS ONE">
        <title>The draft genome of Kipferlia bialata reveals reductive genome evolution in fornicate parasites.</title>
        <authorList>
            <person name="Tanifuji G."/>
            <person name="Takabayashi S."/>
            <person name="Kume K."/>
            <person name="Takagi M."/>
            <person name="Nakayama T."/>
            <person name="Kamikawa R."/>
            <person name="Inagaki Y."/>
            <person name="Hashimoto T."/>
        </authorList>
    </citation>
    <scope>NUCLEOTIDE SEQUENCE [LARGE SCALE GENOMIC DNA]</scope>
    <source>
        <strain evidence="5">NY0173</strain>
    </source>
</reference>
<keyword evidence="4" id="KW-0963">Cytoplasm</keyword>
<comment type="similarity">
    <text evidence="3">Belongs to the RNase PH family.</text>
</comment>
<sequence length="289" mass="30444">MDDTLEQVRTLVAKGQREDGRDLTEFPELGLKFPRGTAPVALCTIGDSAVSASASVTLAYPQASMPNRGIFTVLPLDSNPALPPSLQSALSLVLHSAFKNIVDTDTLCVEAGSRVWKVAVTVQILTAGGNVVDCCVGAVSALLLLVRVPVCELSTSTGEVVVYTATERPPMPLRLKALPLCSTFSLVPPYRGLDKEMEEEEPVAVAGPGLEEARAGEGIVCVVVTKGGEIHGVHKTGPVGISVEAMVPRFAEAAARCDTLTEQIEASVRTEQAGRELDTVATLKRGGWI</sequence>
<evidence type="ECO:0000313" key="5">
    <source>
        <dbReference type="EMBL" id="GIQ86143.1"/>
    </source>
</evidence>
<dbReference type="AlphaFoldDB" id="A0A9K3GKG3"/>
<dbReference type="SUPFAM" id="SSF54211">
    <property type="entry name" value="Ribosomal protein S5 domain 2-like"/>
    <property type="match status" value="1"/>
</dbReference>
<dbReference type="GO" id="GO:0000467">
    <property type="term" value="P:exonucleolytic trimming to generate mature 3'-end of 5.8S rRNA from tricistronic rRNA transcript (SSU-rRNA, 5.8S rRNA, LSU-rRNA)"/>
    <property type="evidence" value="ECO:0007669"/>
    <property type="project" value="TreeGrafter"/>
</dbReference>
<dbReference type="OrthoDB" id="10264038at2759"/>
<dbReference type="GO" id="GO:0071028">
    <property type="term" value="P:nuclear mRNA surveillance"/>
    <property type="evidence" value="ECO:0007669"/>
    <property type="project" value="TreeGrafter"/>
</dbReference>
<dbReference type="GO" id="GO:0034475">
    <property type="term" value="P:U4 snRNA 3'-end processing"/>
    <property type="evidence" value="ECO:0007669"/>
    <property type="project" value="TreeGrafter"/>
</dbReference>
<dbReference type="GO" id="GO:0034476">
    <property type="term" value="P:U5 snRNA 3'-end processing"/>
    <property type="evidence" value="ECO:0007669"/>
    <property type="project" value="TreeGrafter"/>
</dbReference>
<dbReference type="GO" id="GO:0016075">
    <property type="term" value="P:rRNA catabolic process"/>
    <property type="evidence" value="ECO:0007669"/>
    <property type="project" value="TreeGrafter"/>
</dbReference>
<dbReference type="EMBL" id="BDIP01002341">
    <property type="protein sequence ID" value="GIQ86143.1"/>
    <property type="molecule type" value="Genomic_DNA"/>
</dbReference>
<dbReference type="InterPro" id="IPR027408">
    <property type="entry name" value="PNPase/RNase_PH_dom_sf"/>
</dbReference>
<name>A0A9K3GKG3_9EUKA</name>
<dbReference type="GO" id="GO:0000177">
    <property type="term" value="C:cytoplasmic exosome (RNase complex)"/>
    <property type="evidence" value="ECO:0007669"/>
    <property type="project" value="TreeGrafter"/>
</dbReference>
<dbReference type="GO" id="GO:0035925">
    <property type="term" value="F:mRNA 3'-UTR AU-rich region binding"/>
    <property type="evidence" value="ECO:0007669"/>
    <property type="project" value="TreeGrafter"/>
</dbReference>
<evidence type="ECO:0000256" key="4">
    <source>
        <dbReference type="ARBA" id="ARBA00022490"/>
    </source>
</evidence>
<keyword evidence="6" id="KW-1185">Reference proteome</keyword>
<gene>
    <name evidence="5" type="ORF">KIPB_007938</name>
</gene>
<evidence type="ECO:0000256" key="3">
    <source>
        <dbReference type="ARBA" id="ARBA00006678"/>
    </source>
</evidence>